<accession>T1L254</accession>
<dbReference type="EnsemblMetazoa" id="tetur32g02060.1">
    <property type="protein sequence ID" value="tetur32g02060.1"/>
    <property type="gene ID" value="tetur32g02060"/>
</dbReference>
<sequence>MVVFFATAVDADVWINTEQIINDRCSNQVSLIELT</sequence>
<dbReference type="AlphaFoldDB" id="T1L254"/>
<keyword evidence="2" id="KW-1185">Reference proteome</keyword>
<reference evidence="2" key="1">
    <citation type="submission" date="2011-08" db="EMBL/GenBank/DDBJ databases">
        <authorList>
            <person name="Rombauts S."/>
        </authorList>
    </citation>
    <scope>NUCLEOTIDE SEQUENCE</scope>
    <source>
        <strain evidence="2">London</strain>
    </source>
</reference>
<organism evidence="1 2">
    <name type="scientific">Tetranychus urticae</name>
    <name type="common">Two-spotted spider mite</name>
    <dbReference type="NCBI Taxonomy" id="32264"/>
    <lineage>
        <taxon>Eukaryota</taxon>
        <taxon>Metazoa</taxon>
        <taxon>Ecdysozoa</taxon>
        <taxon>Arthropoda</taxon>
        <taxon>Chelicerata</taxon>
        <taxon>Arachnida</taxon>
        <taxon>Acari</taxon>
        <taxon>Acariformes</taxon>
        <taxon>Trombidiformes</taxon>
        <taxon>Prostigmata</taxon>
        <taxon>Eleutherengona</taxon>
        <taxon>Raphignathae</taxon>
        <taxon>Tetranychoidea</taxon>
        <taxon>Tetranychidae</taxon>
        <taxon>Tetranychus</taxon>
    </lineage>
</organism>
<dbReference type="EMBL" id="CAEY01000925">
    <property type="status" value="NOT_ANNOTATED_CDS"/>
    <property type="molecule type" value="Genomic_DNA"/>
</dbReference>
<evidence type="ECO:0000313" key="2">
    <source>
        <dbReference type="Proteomes" id="UP000015104"/>
    </source>
</evidence>
<name>T1L254_TETUR</name>
<dbReference type="HOGENOM" id="CLU_3369084_0_0_1"/>
<reference evidence="1" key="2">
    <citation type="submission" date="2015-06" db="UniProtKB">
        <authorList>
            <consortium name="EnsemblMetazoa"/>
        </authorList>
    </citation>
    <scope>IDENTIFICATION</scope>
</reference>
<protein>
    <submittedName>
        <fullName evidence="1">Uncharacterized protein</fullName>
    </submittedName>
</protein>
<proteinExistence type="predicted"/>
<dbReference type="Proteomes" id="UP000015104">
    <property type="component" value="Unassembled WGS sequence"/>
</dbReference>
<evidence type="ECO:0000313" key="1">
    <source>
        <dbReference type="EnsemblMetazoa" id="tetur32g02060.1"/>
    </source>
</evidence>